<feature type="domain" description="CCHC-type" evidence="11">
    <location>
        <begin position="284"/>
        <end position="298"/>
    </location>
</feature>
<evidence type="ECO:0000256" key="1">
    <source>
        <dbReference type="ARBA" id="ARBA00004123"/>
    </source>
</evidence>
<evidence type="ECO:0000256" key="2">
    <source>
        <dbReference type="ARBA" id="ARBA00022723"/>
    </source>
</evidence>
<dbReference type="GO" id="GO:0071035">
    <property type="term" value="P:nuclear polyadenylation-dependent rRNA catabolic process"/>
    <property type="evidence" value="ECO:0007669"/>
    <property type="project" value="TreeGrafter"/>
</dbReference>
<organism evidence="12 13">
    <name type="scientific">Galendromus occidentalis</name>
    <name type="common">western predatory mite</name>
    <dbReference type="NCBI Taxonomy" id="34638"/>
    <lineage>
        <taxon>Eukaryota</taxon>
        <taxon>Metazoa</taxon>
        <taxon>Ecdysozoa</taxon>
        <taxon>Arthropoda</taxon>
        <taxon>Chelicerata</taxon>
        <taxon>Arachnida</taxon>
        <taxon>Acari</taxon>
        <taxon>Parasitiformes</taxon>
        <taxon>Mesostigmata</taxon>
        <taxon>Gamasina</taxon>
        <taxon>Phytoseioidea</taxon>
        <taxon>Phytoseiidae</taxon>
        <taxon>Typhlodrominae</taxon>
        <taxon>Galendromus</taxon>
    </lineage>
</organism>
<dbReference type="SMART" id="SM00343">
    <property type="entry name" value="ZnF_C2HC"/>
    <property type="match status" value="5"/>
</dbReference>
<feature type="compositionally biased region" description="Basic and acidic residues" evidence="10">
    <location>
        <begin position="491"/>
        <end position="506"/>
    </location>
</feature>
<dbReference type="AlphaFoldDB" id="A0AAJ6VYJ2"/>
<feature type="region of interest" description="Disordered" evidence="10">
    <location>
        <begin position="115"/>
        <end position="204"/>
    </location>
</feature>
<dbReference type="Gene3D" id="4.10.60.10">
    <property type="entry name" value="Zinc finger, CCHC-type"/>
    <property type="match status" value="2"/>
</dbReference>
<keyword evidence="6" id="KW-0539">Nucleus</keyword>
<accession>A0AAJ6VYJ2</accession>
<dbReference type="Proteomes" id="UP000694867">
    <property type="component" value="Unplaced"/>
</dbReference>
<keyword evidence="2" id="KW-0479">Metal-binding</keyword>
<dbReference type="GO" id="GO:0071039">
    <property type="term" value="P:nuclear polyadenylation-dependent CUT catabolic process"/>
    <property type="evidence" value="ECO:0007669"/>
    <property type="project" value="TreeGrafter"/>
</dbReference>
<dbReference type="RefSeq" id="XP_003744125.1">
    <property type="nucleotide sequence ID" value="XM_003744077.1"/>
</dbReference>
<dbReference type="PROSITE" id="PS50158">
    <property type="entry name" value="ZF_CCHC"/>
    <property type="match status" value="2"/>
</dbReference>
<dbReference type="Pfam" id="PF00098">
    <property type="entry name" value="zf-CCHC"/>
    <property type="match status" value="1"/>
</dbReference>
<dbReference type="GO" id="GO:0071037">
    <property type="term" value="P:nuclear polyadenylation-dependent snRNA catabolic process"/>
    <property type="evidence" value="ECO:0007669"/>
    <property type="project" value="TreeGrafter"/>
</dbReference>
<keyword evidence="4 9" id="KW-0863">Zinc-finger</keyword>
<dbReference type="GO" id="GO:0003723">
    <property type="term" value="F:RNA binding"/>
    <property type="evidence" value="ECO:0007669"/>
    <property type="project" value="TreeGrafter"/>
</dbReference>
<evidence type="ECO:0000259" key="11">
    <source>
        <dbReference type="PROSITE" id="PS50158"/>
    </source>
</evidence>
<evidence type="ECO:0000313" key="12">
    <source>
        <dbReference type="Proteomes" id="UP000694867"/>
    </source>
</evidence>
<dbReference type="PANTHER" id="PTHR46543">
    <property type="entry name" value="ZINC FINGER CCHC DOMAIN-CONTAINING PROTEIN 7"/>
    <property type="match status" value="1"/>
</dbReference>
<dbReference type="InterPro" id="IPR051644">
    <property type="entry name" value="TRAMP_AT-DNA-binding"/>
</dbReference>
<feature type="compositionally biased region" description="Basic residues" evidence="10">
    <location>
        <begin position="507"/>
        <end position="516"/>
    </location>
</feature>
<keyword evidence="5" id="KW-0862">Zinc</keyword>
<feature type="compositionally biased region" description="Basic residues" evidence="10">
    <location>
        <begin position="549"/>
        <end position="562"/>
    </location>
</feature>
<evidence type="ECO:0000256" key="7">
    <source>
        <dbReference type="ARBA" id="ARBA00041190"/>
    </source>
</evidence>
<name>A0AAJ6VYJ2_9ACAR</name>
<evidence type="ECO:0000256" key="6">
    <source>
        <dbReference type="ARBA" id="ARBA00023242"/>
    </source>
</evidence>
<feature type="compositionally biased region" description="Polar residues" evidence="10">
    <location>
        <begin position="184"/>
        <end position="199"/>
    </location>
</feature>
<dbReference type="SUPFAM" id="SSF57756">
    <property type="entry name" value="Retrovirus zinc finger-like domains"/>
    <property type="match status" value="1"/>
</dbReference>
<feature type="compositionally biased region" description="Basic residues" evidence="10">
    <location>
        <begin position="163"/>
        <end position="172"/>
    </location>
</feature>
<evidence type="ECO:0000256" key="4">
    <source>
        <dbReference type="ARBA" id="ARBA00022771"/>
    </source>
</evidence>
<reference evidence="13" key="1">
    <citation type="submission" date="2025-08" db="UniProtKB">
        <authorList>
            <consortium name="RefSeq"/>
        </authorList>
    </citation>
    <scope>IDENTIFICATION</scope>
</reference>
<proteinExistence type="predicted"/>
<dbReference type="GO" id="GO:0008270">
    <property type="term" value="F:zinc ion binding"/>
    <property type="evidence" value="ECO:0007669"/>
    <property type="project" value="UniProtKB-KW"/>
</dbReference>
<evidence type="ECO:0000256" key="9">
    <source>
        <dbReference type="PROSITE-ProRule" id="PRU00047"/>
    </source>
</evidence>
<feature type="compositionally biased region" description="Basic and acidic residues" evidence="10">
    <location>
        <begin position="173"/>
        <end position="182"/>
    </location>
</feature>
<dbReference type="KEGG" id="goe:100903131"/>
<dbReference type="InterPro" id="IPR001878">
    <property type="entry name" value="Znf_CCHC"/>
</dbReference>
<evidence type="ECO:0000313" key="13">
    <source>
        <dbReference type="RefSeq" id="XP_003744125.1"/>
    </source>
</evidence>
<evidence type="ECO:0000256" key="10">
    <source>
        <dbReference type="SAM" id="MobiDB-lite"/>
    </source>
</evidence>
<comment type="subcellular location">
    <subcellularLocation>
        <location evidence="1">Nucleus</location>
    </subcellularLocation>
</comment>
<feature type="region of interest" description="Disordered" evidence="10">
    <location>
        <begin position="416"/>
        <end position="585"/>
    </location>
</feature>
<dbReference type="GeneID" id="100903131"/>
<evidence type="ECO:0000256" key="3">
    <source>
        <dbReference type="ARBA" id="ARBA00022737"/>
    </source>
</evidence>
<dbReference type="GO" id="GO:0071038">
    <property type="term" value="P:TRAMP-dependent tRNA surveillance pathway"/>
    <property type="evidence" value="ECO:0007669"/>
    <property type="project" value="TreeGrafter"/>
</dbReference>
<sequence length="585" mass="65783">MDCEDDYKSDECDEHTATELFLNAFFKEQSIPVSCEAYVKSRRSFTGMVVDEPSETCGEPVAASTTIPSGKPGPVLEAAAAIDVVGTRRAPGDIESLADSYIDGSDNEGIATKLEVQKVKPRKTAKADGRPADNPGPSVSSSLECNRSDESGDSDDINANIRPRPKRAKKSRTRAERNKKTDVISVQESPTKATPVNIENSDDGCEISTALPTLSPEFTSDEEISLSDPEDMELNVVSFGRGIPDQVTMKKKLSPEEHKRLWHVDMDDKFRHLRRNRYHTSKECRNCRQSGHLTHECPLPERIVCILCADTTHIAARCPNKICSTCKNEGHTWWRCYRAQHLLETQCRICNIFGHKADICPDNWRRFHCTTREGPPIAPEAGEKLSLAKKFCSWCGRRGHFATDCGRAANSGIASRFVHSYKEPRTSARNPQNKKKRKKKQESASEHAQTSQAERGRASVLGGDFIPISEASKKFNGFPNSSRAGVSSGSEKNDGSKRSRKSGDRKRGQHPKKKRKLYEPDLEGIDMFPSVRKQKRKRAAESDDSVPLNRRKERRRERRKLLRMQSREERDKSKKKKLKRSRGES</sequence>
<dbReference type="GO" id="GO:0071036">
    <property type="term" value="P:nuclear polyadenylation-dependent snoRNA catabolic process"/>
    <property type="evidence" value="ECO:0007669"/>
    <property type="project" value="TreeGrafter"/>
</dbReference>
<dbReference type="GO" id="GO:0071031">
    <property type="term" value="P:nuclear mRNA surveillance of mRNA 3'-end processing"/>
    <property type="evidence" value="ECO:0007669"/>
    <property type="project" value="TreeGrafter"/>
</dbReference>
<keyword evidence="12" id="KW-1185">Reference proteome</keyword>
<dbReference type="GO" id="GO:0031499">
    <property type="term" value="C:TRAMP complex"/>
    <property type="evidence" value="ECO:0007669"/>
    <property type="project" value="TreeGrafter"/>
</dbReference>
<feature type="compositionally biased region" description="Polar residues" evidence="10">
    <location>
        <begin position="478"/>
        <end position="490"/>
    </location>
</feature>
<gene>
    <name evidence="13" type="primary">LOC100903131</name>
</gene>
<evidence type="ECO:0000256" key="8">
    <source>
        <dbReference type="ARBA" id="ARBA00043023"/>
    </source>
</evidence>
<keyword evidence="3" id="KW-0677">Repeat</keyword>
<evidence type="ECO:0000256" key="5">
    <source>
        <dbReference type="ARBA" id="ARBA00022833"/>
    </source>
</evidence>
<protein>
    <recommendedName>
        <fullName evidence="7">Zinc finger CCHC domain-containing protein 7</fullName>
    </recommendedName>
    <alternativeName>
        <fullName evidence="8">TRAMP-like complex RNA-binding factor ZCCHC7</fullName>
    </alternativeName>
</protein>
<feature type="compositionally biased region" description="Basic residues" evidence="10">
    <location>
        <begin position="573"/>
        <end position="585"/>
    </location>
</feature>
<feature type="domain" description="CCHC-type" evidence="11">
    <location>
        <begin position="392"/>
        <end position="405"/>
    </location>
</feature>
<dbReference type="InterPro" id="IPR036875">
    <property type="entry name" value="Znf_CCHC_sf"/>
</dbReference>
<dbReference type="PANTHER" id="PTHR46543:SF1">
    <property type="entry name" value="ZINC FINGER CCHC DOMAIN-CONTAINING PROTEIN 7"/>
    <property type="match status" value="1"/>
</dbReference>